<accession>A0A0D2D7V9</accession>
<dbReference type="SUPFAM" id="SSF52540">
    <property type="entry name" value="P-loop containing nucleoside triphosphate hydrolases"/>
    <property type="match status" value="1"/>
</dbReference>
<feature type="domain" description="CHAT" evidence="1">
    <location>
        <begin position="113"/>
        <end position="359"/>
    </location>
</feature>
<evidence type="ECO:0000313" key="3">
    <source>
        <dbReference type="Proteomes" id="UP000054466"/>
    </source>
</evidence>
<sequence length="1302" mass="145732">MTDCSPPGVWRLRQLGEGSPRRWRIELCPPPTLGLANKEFEVCDPFESTSQEQLLRWYFEEYSNEPFARTRARDAEALLERYRSSLFEQLGFSKFKSPLSDDDGHEDEDILLSILLTPDQNGIDRINWEILEQPTAGIPRIRVQRELVVPDNGRQSKTVPSVPGSVFHILVVTARSHANADVPPRLTALPLVEALSGVRPGRVVVELVRPATFGELRRRLTAGTARGGFGLVHLDMHGNVSSENGATLDFVDQALSHRERHSADEVAELLSQNGVKWAVLCACRTAMPGNTGDMGSSNLALVFLRHGIRGVLAMRYELKAAAAPIITKTFYRALCIEGKSFIESAGAAREALMQNRRRRAKYAEAVEIQDYCVPATYCLSEGHSGPVSLLPESHLSAPTVTAPVLFGRDSDVERLEVMLVKPDRAMFVILKGTVGIGKTQMLRHLKWWWSRSGLFDCVVYVNTRLVEGGSTASESCAVGLAALVEGIAWVLGAEGVLVPTKCPVENLNALGEWIETTGRQSAVLLLDGIDELYRMGCKTTDTQEKWHEFLRAAQNLSGKVTIVMAMTKTDYLVPKELNTCVFPLQAAMLPSAAADLILHYSGTRLDLSEAGNEPERDLKNALSALSCNPTAIQCHKNDLAKPFCGLGKILDWSDRNSDTRISPYLWESARADMIIWRVIHGMSGQGQVLDIFGLLLLGFFTCVIPEVESLEPLIVDFDEFRNSEEFEEYFEQFEKVEQFEELFEISEMLVGNVRHCGIPLELWDFMHHRRPTQSNSLATAISNALDLLRAAGLVDIEIGPVMGGQRYHVINPCATQSLRDSLTFLVPPYPLFVMLEIFKSYQAGRSDKMLWLTKDMSVRAGLREYAPLVLTERFTLLSVILHYLNDQLSPDPVSWSQIPIETLRVVWPSSMGDDRLCPELLGSTMLKWIRKFKDSEFSEAQIEWPDCQNKLWLLNWAVDYTIRYNHPSDLAFVLPLREAVRKRQAQSRLEHGVKNSAWPERKALWTNFGLAVAAGDAARMAAVSQAIMQDRLLSDDDWGWLGRVVDVNTAALEAIPFRPDISKAPNLETVLEGLSLARERTASTSTNPEQEWAISSTLRQNVAMVESIDRQSQTAEQYIKLYCATALRDKFLDGLLTSLPPGYIARGSRFIDYLGRGDLSRAKQTAYKAFEEAVEEQQAHIAATWRGVCEEMERLDAEEESHEGLRQVILEYLNRTPGTELSRAVVTEDYAAAYELVEATLAVAEMTKPRGEEVRMLRETAKVLDQGRANGGKEKAKWWDVLFRLFRIGRDVKVSAEKGEPS</sequence>
<dbReference type="InterPro" id="IPR027417">
    <property type="entry name" value="P-loop_NTPase"/>
</dbReference>
<dbReference type="GeneID" id="27342611"/>
<dbReference type="OrthoDB" id="4358599at2759"/>
<dbReference type="STRING" id="569365.A0A0D2D7V9"/>
<name>A0A0D2D7V9_9EURO</name>
<dbReference type="InterPro" id="IPR024983">
    <property type="entry name" value="CHAT_dom"/>
</dbReference>
<protein>
    <recommendedName>
        <fullName evidence="1">CHAT domain-containing protein</fullName>
    </recommendedName>
</protein>
<dbReference type="Pfam" id="PF12770">
    <property type="entry name" value="CHAT"/>
    <property type="match status" value="1"/>
</dbReference>
<dbReference type="HOGENOM" id="CLU_261358_0_0_1"/>
<evidence type="ECO:0000259" key="1">
    <source>
        <dbReference type="Pfam" id="PF12770"/>
    </source>
</evidence>
<dbReference type="RefSeq" id="XP_016252040.1">
    <property type="nucleotide sequence ID" value="XM_016390138.1"/>
</dbReference>
<proteinExistence type="predicted"/>
<organism evidence="2 3">
    <name type="scientific">Cladophialophora immunda</name>
    <dbReference type="NCBI Taxonomy" id="569365"/>
    <lineage>
        <taxon>Eukaryota</taxon>
        <taxon>Fungi</taxon>
        <taxon>Dikarya</taxon>
        <taxon>Ascomycota</taxon>
        <taxon>Pezizomycotina</taxon>
        <taxon>Eurotiomycetes</taxon>
        <taxon>Chaetothyriomycetidae</taxon>
        <taxon>Chaetothyriales</taxon>
        <taxon>Herpotrichiellaceae</taxon>
        <taxon>Cladophialophora</taxon>
    </lineage>
</organism>
<dbReference type="Gene3D" id="3.40.50.300">
    <property type="entry name" value="P-loop containing nucleotide triphosphate hydrolases"/>
    <property type="match status" value="1"/>
</dbReference>
<gene>
    <name evidence="2" type="ORF">PV07_03417</name>
</gene>
<reference evidence="2 3" key="1">
    <citation type="submission" date="2015-01" db="EMBL/GenBank/DDBJ databases">
        <title>The Genome Sequence of Cladophialophora immunda CBS83496.</title>
        <authorList>
            <consortium name="The Broad Institute Genomics Platform"/>
            <person name="Cuomo C."/>
            <person name="de Hoog S."/>
            <person name="Gorbushina A."/>
            <person name="Stielow B."/>
            <person name="Teixiera M."/>
            <person name="Abouelleil A."/>
            <person name="Chapman S.B."/>
            <person name="Priest M."/>
            <person name="Young S.K."/>
            <person name="Wortman J."/>
            <person name="Nusbaum C."/>
            <person name="Birren B."/>
        </authorList>
    </citation>
    <scope>NUCLEOTIDE SEQUENCE [LARGE SCALE GENOMIC DNA]</scope>
    <source>
        <strain evidence="2 3">CBS 83496</strain>
    </source>
</reference>
<dbReference type="Proteomes" id="UP000054466">
    <property type="component" value="Unassembled WGS sequence"/>
</dbReference>
<dbReference type="VEuPathDB" id="FungiDB:PV07_03417"/>
<evidence type="ECO:0000313" key="2">
    <source>
        <dbReference type="EMBL" id="KIW31824.1"/>
    </source>
</evidence>
<keyword evidence="3" id="KW-1185">Reference proteome</keyword>
<dbReference type="EMBL" id="KN847041">
    <property type="protein sequence ID" value="KIW31824.1"/>
    <property type="molecule type" value="Genomic_DNA"/>
</dbReference>